<keyword evidence="2" id="KW-1185">Reference proteome</keyword>
<evidence type="ECO:0000313" key="2">
    <source>
        <dbReference type="Proteomes" id="UP000805193"/>
    </source>
</evidence>
<dbReference type="Proteomes" id="UP000805193">
    <property type="component" value="Unassembled WGS sequence"/>
</dbReference>
<sequence>MTKRLRRTCEEDALYSAMFYNLGAIIFISISEFTIPANAQQTGRTFRLQPFSFPTDAIEGNKVSTVCATVTGGISSGVEFIWFKDGRKLVQDDRIRVRSFPDMSTLVVDSLRQEDSGNYTCVGKLRNQKDSHTETLRVLGKDAAALSDTLAITKSTKHHSGTYVCKADNGLGHPLHKRFRVIVYGVLRLQPFNFPSKVVEGTTVTVTCTTTSGITNVHFRWLKDGREVADKAKVKIIQHSLLSTLVIGQVDRGDSGNYTCVGNIGEKLDSHSEVLSVLGNALVVKIQPFSFPNDLLEGSRVSVTCSLRKVSSDARFKWLKDGKALDGNRYRRLSVRTEADFSMVTIEPTRQEDSGNYTCMVTSKGRSDSYTAALVVYASPEWTESPQDVLVTEGGNASITCKAKGNPAPDVTIRKASGKKKRVPAQSSLVQGKSAGTLQLTKTSKHDAGNYSCTATNGFGTAIEKTFLVKVYEKVQVVPFYFPEKAVVGDTIKIICYTNTEQTPLSFTWMKDSKPLRVGDTVRIKTQPDQSAITLGPVTASDSGNYTCRASTAKSSSAYSAQLNVFGSTQQPLDIQSDGSISLYAFRKKAKECTDVPEIQPMTFPSNLKEGARFRATCSVITGSPPFTFRWLKNNKDLQEDGAVTIENWKDYSSLVITKLAKSHAANYTCIATNAAGSDRYTNGLVVNAPPRWLLEPHDAVVLMGGTVRIGCQSVGYPSPVITWEKYGASGGVTVGGIVNGSLEIYNASKRDGGTYGCRASNNHGEQIEKRVTVKVIVPARFEEKFKVQTVRRGEGATLQCTALGDTPLQISWSQEKKPLAFAPVTRYEKFESTTEQGVSSELLIPTTDRSDAALYTCVAKNEYGSDERNIKLLVTGSPLRSLAEVPAQPLDLRILEVWNRKVNVMWSEPYSGNSPVTNYVVHYWRDKEGPHRLHEETVSSTQTSAVIAELHPGTSYSMTITAENEVGQGPPSDPIRFQTSEEEPGGSPTDVWAAAKGPTSVAVSWKPPPRNTWNGELKGYYIGYRSAESNQPYSFKTVETVTNDTQEVTLVGLSKSSRYSVIVRAYNASRQGTPFRSTRRADTRRRRATASSTITNLQLRFGVQDKVGPRKSNRSSNHSYTLTDLDGGATYRVYLTASNQYGRGSGSEAIIINTVGQGSDKPWVFYKDPSLLVPVASFLVALLVVIGVVSVCIKKTKAHKNLERSALEAEKRQSYAGDAQQRYIDVQEKRGRSDYATIQSRRSLSGTYKLEELRGIVPQRGCNTTEVHSFKPPKISPFSFSTNVTVGERGTAICTATVGDQPLTFRWLKNGRGLTDEKKSVTVTDNADFSVLKLPSLSLESSGNYTCIVSNLFGSASHSATLRVHGRSEELASSENGSLVIAWARKEHEDLYTCKASNGIGQRLEKTVQVAVKCDRPLTFAWLKDGSTLSKHNNVEWNEEKGYSTLNISPLSLQDSGNYTCVVSNSAGSDSLSSSLVVHGGSAVHIADSSDYSTLHIENLKNDHAGNYTCVVSNAGGTVSYSDTLHVKVQTKIMPFTFPKTLLIGERLSIICTTMAGAKPLGFTWLKDGKPLRKGGDVNIASSPEFSTLSIENLELTDAGNYTCTVSSSAETVSYTDTLQVKAPPVWLTEPKDTYVTAGHQVTIPCKGEGFPPPSTAWTKLVPPQISSSLKLVVTGKDVTRLDGSTITISSAVKSDEGTYRCRVDNGIGTALEKTVYLAVKIPPKIQPFAFPKTGTVGERSSVTCTTIAGDKPFKFVWLKDGLTLRQEGNVKIVSIFGIFRVNIEKLSLGKTPEITPASSAMPAGTCPTPAPGNKR</sequence>
<reference evidence="1 2" key="1">
    <citation type="journal article" date="2020" name="Cell">
        <title>Large-Scale Comparative Analyses of Tick Genomes Elucidate Their Genetic Diversity and Vector Capacities.</title>
        <authorList>
            <consortium name="Tick Genome and Microbiome Consortium (TIGMIC)"/>
            <person name="Jia N."/>
            <person name="Wang J."/>
            <person name="Shi W."/>
            <person name="Du L."/>
            <person name="Sun Y."/>
            <person name="Zhan W."/>
            <person name="Jiang J.F."/>
            <person name="Wang Q."/>
            <person name="Zhang B."/>
            <person name="Ji P."/>
            <person name="Bell-Sakyi L."/>
            <person name="Cui X.M."/>
            <person name="Yuan T.T."/>
            <person name="Jiang B.G."/>
            <person name="Yang W.F."/>
            <person name="Lam T.T."/>
            <person name="Chang Q.C."/>
            <person name="Ding S.J."/>
            <person name="Wang X.J."/>
            <person name="Zhu J.G."/>
            <person name="Ruan X.D."/>
            <person name="Zhao L."/>
            <person name="Wei J.T."/>
            <person name="Ye R.Z."/>
            <person name="Que T.C."/>
            <person name="Du C.H."/>
            <person name="Zhou Y.H."/>
            <person name="Cheng J.X."/>
            <person name="Dai P.F."/>
            <person name="Guo W.B."/>
            <person name="Han X.H."/>
            <person name="Huang E.J."/>
            <person name="Li L.F."/>
            <person name="Wei W."/>
            <person name="Gao Y.C."/>
            <person name="Liu J.Z."/>
            <person name="Shao H.Z."/>
            <person name="Wang X."/>
            <person name="Wang C.C."/>
            <person name="Yang T.C."/>
            <person name="Huo Q.B."/>
            <person name="Li W."/>
            <person name="Chen H.Y."/>
            <person name="Chen S.E."/>
            <person name="Zhou L.G."/>
            <person name="Ni X.B."/>
            <person name="Tian J.H."/>
            <person name="Sheng Y."/>
            <person name="Liu T."/>
            <person name="Pan Y.S."/>
            <person name="Xia L.Y."/>
            <person name="Li J."/>
            <person name="Zhao F."/>
            <person name="Cao W.C."/>
        </authorList>
    </citation>
    <scope>NUCLEOTIDE SEQUENCE [LARGE SCALE GENOMIC DNA]</scope>
    <source>
        <strain evidence="1">Iper-2018</strain>
    </source>
</reference>
<dbReference type="EMBL" id="JABSTQ010009945">
    <property type="protein sequence ID" value="KAG0424713.1"/>
    <property type="molecule type" value="Genomic_DNA"/>
</dbReference>
<evidence type="ECO:0000313" key="1">
    <source>
        <dbReference type="EMBL" id="KAG0424713.1"/>
    </source>
</evidence>
<name>A0AC60PUF6_IXOPE</name>
<comment type="caution">
    <text evidence="1">The sequence shown here is derived from an EMBL/GenBank/DDBJ whole genome shotgun (WGS) entry which is preliminary data.</text>
</comment>
<protein>
    <submittedName>
        <fullName evidence="1">Uncharacterized protein</fullName>
    </submittedName>
</protein>
<accession>A0AC60PUF6</accession>
<organism evidence="1 2">
    <name type="scientific">Ixodes persulcatus</name>
    <name type="common">Taiga tick</name>
    <dbReference type="NCBI Taxonomy" id="34615"/>
    <lineage>
        <taxon>Eukaryota</taxon>
        <taxon>Metazoa</taxon>
        <taxon>Ecdysozoa</taxon>
        <taxon>Arthropoda</taxon>
        <taxon>Chelicerata</taxon>
        <taxon>Arachnida</taxon>
        <taxon>Acari</taxon>
        <taxon>Parasitiformes</taxon>
        <taxon>Ixodida</taxon>
        <taxon>Ixodoidea</taxon>
        <taxon>Ixodidae</taxon>
        <taxon>Ixodinae</taxon>
        <taxon>Ixodes</taxon>
    </lineage>
</organism>
<proteinExistence type="predicted"/>
<gene>
    <name evidence="1" type="ORF">HPB47_028079</name>
</gene>